<name>A0A1F8EB08_9BACT</name>
<dbReference type="SUPFAM" id="SSF52540">
    <property type="entry name" value="P-loop containing nucleoside triphosphate hydrolases"/>
    <property type="match status" value="1"/>
</dbReference>
<evidence type="ECO:0000313" key="1">
    <source>
        <dbReference type="EMBL" id="OGM97318.1"/>
    </source>
</evidence>
<organism evidence="1 2">
    <name type="scientific">Candidatus Yanofskybacteria bacterium RIFCSPHIGHO2_01_FULL_41_21</name>
    <dbReference type="NCBI Taxonomy" id="1802660"/>
    <lineage>
        <taxon>Bacteria</taxon>
        <taxon>Candidatus Yanofskyibacteriota</taxon>
    </lineage>
</organism>
<sequence>MVKNRNFRINLAKASHYWFFHFYFPHYVTFQTAEFHRQIFELTEKEDIGISVITAFRGSGKSTLCTLSYPLWAILGRQGKKFIVILSQTQRQARQYLMNIKRELEQNHLLSSDLGPFKEEPDEWGGFALVIPKYDARIMAASSEQGIRGTRYLQYRPDVIIADDIEDLQSVRTQDSRDKAYDWFKGDIIPSGSPNVKVIIIGNLLHEDGLLRRLQEEIDAEKLKGVYREYPLMDNKGVVAWPGRFPTQETIEEERQKIANDISWQREFMLKIIPADDQVVPREWIQYYDNDDFPSFSSDRYSWTKTGVDLAISLKQTADYTAMVTGSKFGRYGETKLYVHSFPVNARMDFPTALEKAELISRTANPNRKSTELLIEEVAYQEAFTQQLKERWIDARGVKINGMDKRSRLSLISHLIKNGVILFPKKGCEELINQIVGFGVEKHDDLMDAFVILAYYTMDNNRRGSFPGGKADRMGGSKFPNSTLPFNSFLRQKL</sequence>
<dbReference type="Proteomes" id="UP000178520">
    <property type="component" value="Unassembled WGS sequence"/>
</dbReference>
<dbReference type="EMBL" id="MGJA01000013">
    <property type="protein sequence ID" value="OGM97318.1"/>
    <property type="molecule type" value="Genomic_DNA"/>
</dbReference>
<proteinExistence type="predicted"/>
<comment type="caution">
    <text evidence="1">The sequence shown here is derived from an EMBL/GenBank/DDBJ whole genome shotgun (WGS) entry which is preliminary data.</text>
</comment>
<reference evidence="1 2" key="1">
    <citation type="journal article" date="2016" name="Nat. Commun.">
        <title>Thousands of microbial genomes shed light on interconnected biogeochemical processes in an aquifer system.</title>
        <authorList>
            <person name="Anantharaman K."/>
            <person name="Brown C.T."/>
            <person name="Hug L.A."/>
            <person name="Sharon I."/>
            <person name="Castelle C.J."/>
            <person name="Probst A.J."/>
            <person name="Thomas B.C."/>
            <person name="Singh A."/>
            <person name="Wilkins M.J."/>
            <person name="Karaoz U."/>
            <person name="Brodie E.L."/>
            <person name="Williams K.H."/>
            <person name="Hubbard S.S."/>
            <person name="Banfield J.F."/>
        </authorList>
    </citation>
    <scope>NUCLEOTIDE SEQUENCE [LARGE SCALE GENOMIC DNA]</scope>
</reference>
<accession>A0A1F8EB08</accession>
<dbReference type="STRING" id="1802660.A2735_03040"/>
<evidence type="ECO:0000313" key="2">
    <source>
        <dbReference type="Proteomes" id="UP000178520"/>
    </source>
</evidence>
<gene>
    <name evidence="1" type="ORF">A2735_03040</name>
</gene>
<dbReference type="Gene3D" id="3.40.50.300">
    <property type="entry name" value="P-loop containing nucleotide triphosphate hydrolases"/>
    <property type="match status" value="1"/>
</dbReference>
<dbReference type="AlphaFoldDB" id="A0A1F8EB08"/>
<dbReference type="InterPro" id="IPR027417">
    <property type="entry name" value="P-loop_NTPase"/>
</dbReference>
<protein>
    <submittedName>
        <fullName evidence="1">Uncharacterized protein</fullName>
    </submittedName>
</protein>
<dbReference type="Gene3D" id="3.30.420.240">
    <property type="match status" value="1"/>
</dbReference>